<evidence type="ECO:0000313" key="10">
    <source>
        <dbReference type="EMBL" id="GFF24630.1"/>
    </source>
</evidence>
<dbReference type="InterPro" id="IPR006639">
    <property type="entry name" value="Preselin/SPP"/>
</dbReference>
<dbReference type="SMART" id="SM00730">
    <property type="entry name" value="PSN"/>
    <property type="match status" value="1"/>
</dbReference>
<dbReference type="GO" id="GO:0042500">
    <property type="term" value="F:aspartic endopeptidase activity, intramembrane cleaving"/>
    <property type="evidence" value="ECO:0007669"/>
    <property type="project" value="InterPro"/>
</dbReference>
<gene>
    <name evidence="10" type="ORF">IFM46972_01110</name>
</gene>
<keyword evidence="5" id="KW-0256">Endoplasmic reticulum</keyword>
<feature type="transmembrane region" description="Helical" evidence="9">
    <location>
        <begin position="28"/>
        <end position="47"/>
    </location>
</feature>
<dbReference type="EMBL" id="BLKC01000005">
    <property type="protein sequence ID" value="GFF24630.1"/>
    <property type="molecule type" value="Genomic_DNA"/>
</dbReference>
<evidence type="ECO:0000256" key="8">
    <source>
        <dbReference type="SAM" id="MobiDB-lite"/>
    </source>
</evidence>
<feature type="region of interest" description="Disordered" evidence="8">
    <location>
        <begin position="518"/>
        <end position="624"/>
    </location>
</feature>
<dbReference type="GO" id="GO:0098553">
    <property type="term" value="C:lumenal side of endoplasmic reticulum membrane"/>
    <property type="evidence" value="ECO:0007669"/>
    <property type="project" value="TreeGrafter"/>
</dbReference>
<evidence type="ECO:0000256" key="4">
    <source>
        <dbReference type="ARBA" id="ARBA00022801"/>
    </source>
</evidence>
<dbReference type="GO" id="GO:0033619">
    <property type="term" value="P:membrane protein proteolysis"/>
    <property type="evidence" value="ECO:0007669"/>
    <property type="project" value="TreeGrafter"/>
</dbReference>
<feature type="compositionally biased region" description="Polar residues" evidence="8">
    <location>
        <begin position="575"/>
        <end position="599"/>
    </location>
</feature>
<evidence type="ECO:0000256" key="5">
    <source>
        <dbReference type="ARBA" id="ARBA00022824"/>
    </source>
</evidence>
<feature type="compositionally biased region" description="Acidic residues" evidence="8">
    <location>
        <begin position="475"/>
        <end position="484"/>
    </location>
</feature>
<reference evidence="10 11" key="1">
    <citation type="submission" date="2020-01" db="EMBL/GenBank/DDBJ databases">
        <title>Draft genome sequence of Aspergillus udagawae IFM 46972.</title>
        <authorList>
            <person name="Takahashi H."/>
            <person name="Yaguchi T."/>
        </authorList>
    </citation>
    <scope>NUCLEOTIDE SEQUENCE [LARGE SCALE GENOMIC DNA]</scope>
    <source>
        <strain evidence="10 11">IFM 46972</strain>
    </source>
</reference>
<dbReference type="InterPro" id="IPR007369">
    <property type="entry name" value="Peptidase_A22B_SPP"/>
</dbReference>
<accession>A0A8H3N216</accession>
<sequence length="624" mass="69285">MDEVSPLAELLGQAVYHYTKIKPFLPTYGHLLVSALFPIYIGAHASLSRPSSAAKPPKKDTNNNETDEEDEEGLGPVQKMEGLEPSDALMFPLTAGLTLGGLYLIIKWLDDPAILNKVLSFYFSQMGLFFAVAFLKDCLLVFRSFIFPRRYRYAGKIWKVKQSERVFIAAQQDIAQGSVQFRHTPLPRILGSIPLPTALVTGLWVCRNVAYQRVKLRAHVRGLFTGECLVGLLDVISALLALSAVGFFAFVTKPWWLTNFLGFSFCYGALQFMSPSTFKTGSLILSSLFLYDIYFVFYTPLMVTVATKLDVPIKLLFPRPPAPGEAPDVVSLAMLGLGDIVIPGMMVGLALRFDLFLYYKKKGIEKARLESKGQEIVKPQYQSATGGWGERFWSWPVAPRGRELEPPYQDAKSFPKPYFKASLVGYIAGMISTLVAMQYSNHAQPALLYLVPGVLSFLWGTALLRGELREMWEFSDAEESEQDVTNEKEEKKEEEAPGKTTKSLFLRILSGDIKALYSEAPEHATEKKEEKKSESGETKDSAPADGGPDDKTQGADEEKDLDLVSISISLPRKGQTGSRKTQTNRVESPTSEKSLSVPSAANRDDEPPAKRQRRSPRIAEVSAS</sequence>
<evidence type="ECO:0000256" key="7">
    <source>
        <dbReference type="ARBA" id="ARBA00023136"/>
    </source>
</evidence>
<comment type="caution">
    <text evidence="10">The sequence shown here is derived from an EMBL/GenBank/DDBJ whole genome shotgun (WGS) entry which is preliminary data.</text>
</comment>
<dbReference type="Proteomes" id="UP000465221">
    <property type="component" value="Unassembled WGS sequence"/>
</dbReference>
<evidence type="ECO:0000256" key="9">
    <source>
        <dbReference type="SAM" id="Phobius"/>
    </source>
</evidence>
<evidence type="ECO:0000256" key="6">
    <source>
        <dbReference type="ARBA" id="ARBA00022989"/>
    </source>
</evidence>
<evidence type="ECO:0000256" key="3">
    <source>
        <dbReference type="ARBA" id="ARBA00022692"/>
    </source>
</evidence>
<feature type="region of interest" description="Disordered" evidence="8">
    <location>
        <begin position="48"/>
        <end position="78"/>
    </location>
</feature>
<feature type="transmembrane region" description="Helical" evidence="9">
    <location>
        <begin position="223"/>
        <end position="249"/>
    </location>
</feature>
<keyword evidence="4" id="KW-0378">Hydrolase</keyword>
<keyword evidence="7 9" id="KW-0472">Membrane</keyword>
<feature type="transmembrane region" description="Helical" evidence="9">
    <location>
        <begin position="88"/>
        <end position="109"/>
    </location>
</feature>
<evidence type="ECO:0000256" key="1">
    <source>
        <dbReference type="ARBA" id="ARBA00004477"/>
    </source>
</evidence>
<dbReference type="PANTHER" id="PTHR12174">
    <property type="entry name" value="SIGNAL PEPTIDE PEPTIDASE"/>
    <property type="match status" value="1"/>
</dbReference>
<feature type="transmembrane region" description="Helical" evidence="9">
    <location>
        <begin position="255"/>
        <end position="273"/>
    </location>
</feature>
<comment type="subcellular location">
    <subcellularLocation>
        <location evidence="1">Endoplasmic reticulum membrane</location>
        <topology evidence="1">Multi-pass membrane protein</topology>
    </subcellularLocation>
</comment>
<feature type="transmembrane region" description="Helical" evidence="9">
    <location>
        <begin position="446"/>
        <end position="464"/>
    </location>
</feature>
<organism evidence="10 11">
    <name type="scientific">Aspergillus udagawae</name>
    <dbReference type="NCBI Taxonomy" id="91492"/>
    <lineage>
        <taxon>Eukaryota</taxon>
        <taxon>Fungi</taxon>
        <taxon>Dikarya</taxon>
        <taxon>Ascomycota</taxon>
        <taxon>Pezizomycotina</taxon>
        <taxon>Eurotiomycetes</taxon>
        <taxon>Eurotiomycetidae</taxon>
        <taxon>Eurotiales</taxon>
        <taxon>Aspergillaceae</taxon>
        <taxon>Aspergillus</taxon>
        <taxon>Aspergillus subgen. Fumigati</taxon>
    </lineage>
</organism>
<name>A0A8H3N216_9EURO</name>
<evidence type="ECO:0000256" key="2">
    <source>
        <dbReference type="ARBA" id="ARBA00006859"/>
    </source>
</evidence>
<feature type="compositionally biased region" description="Basic and acidic residues" evidence="8">
    <location>
        <begin position="485"/>
        <end position="497"/>
    </location>
</feature>
<feature type="region of interest" description="Disordered" evidence="8">
    <location>
        <begin position="475"/>
        <end position="500"/>
    </location>
</feature>
<feature type="transmembrane region" description="Helical" evidence="9">
    <location>
        <begin position="121"/>
        <end position="142"/>
    </location>
</feature>
<keyword evidence="3 9" id="KW-0812">Transmembrane</keyword>
<dbReference type="GO" id="GO:0098554">
    <property type="term" value="C:cytoplasmic side of endoplasmic reticulum membrane"/>
    <property type="evidence" value="ECO:0007669"/>
    <property type="project" value="TreeGrafter"/>
</dbReference>
<feature type="transmembrane region" description="Helical" evidence="9">
    <location>
        <begin position="329"/>
        <end position="351"/>
    </location>
</feature>
<comment type="similarity">
    <text evidence="2">Belongs to the peptidase A22B family.</text>
</comment>
<dbReference type="AlphaFoldDB" id="A0A8H3N216"/>
<feature type="compositionally biased region" description="Basic and acidic residues" evidence="8">
    <location>
        <begin position="520"/>
        <end position="556"/>
    </location>
</feature>
<evidence type="ECO:0000313" key="11">
    <source>
        <dbReference type="Proteomes" id="UP000465221"/>
    </source>
</evidence>
<feature type="transmembrane region" description="Helical" evidence="9">
    <location>
        <begin position="285"/>
        <end position="309"/>
    </location>
</feature>
<proteinExistence type="inferred from homology"/>
<protein>
    <submittedName>
        <fullName evidence="10">Signal peptide peptidase 1</fullName>
    </submittedName>
</protein>
<dbReference type="GO" id="GO:0006465">
    <property type="term" value="P:signal peptide processing"/>
    <property type="evidence" value="ECO:0007669"/>
    <property type="project" value="TreeGrafter"/>
</dbReference>
<keyword evidence="6 9" id="KW-1133">Transmembrane helix</keyword>
<dbReference type="Pfam" id="PF04258">
    <property type="entry name" value="Peptidase_A22B"/>
    <property type="match status" value="1"/>
</dbReference>
<feature type="transmembrane region" description="Helical" evidence="9">
    <location>
        <begin position="418"/>
        <end position="440"/>
    </location>
</feature>
<dbReference type="PANTHER" id="PTHR12174:SF23">
    <property type="entry name" value="MINOR HISTOCOMPATIBILITY ANTIGEN H13"/>
    <property type="match status" value="1"/>
</dbReference>